<dbReference type="InterPro" id="IPR014284">
    <property type="entry name" value="RNA_pol_sigma-70_dom"/>
</dbReference>
<evidence type="ECO:0000256" key="7">
    <source>
        <dbReference type="ARBA" id="ARBA00024701"/>
    </source>
</evidence>
<feature type="domain" description="RNA polymerase sigma-70" evidence="8">
    <location>
        <begin position="48"/>
        <end position="61"/>
    </location>
</feature>
<name>A0A9D1W297_9FIRM</name>
<dbReference type="InterPro" id="IPR016032">
    <property type="entry name" value="Sig_transdc_resp-reg_C-effctor"/>
</dbReference>
<dbReference type="InterPro" id="IPR000943">
    <property type="entry name" value="RNA_pol_sigma70"/>
</dbReference>
<dbReference type="NCBIfam" id="TIGR02937">
    <property type="entry name" value="sigma70-ECF"/>
    <property type="match status" value="1"/>
</dbReference>
<dbReference type="Gene3D" id="1.10.10.10">
    <property type="entry name" value="Winged helix-like DNA-binding domain superfamily/Winged helix DNA-binding domain"/>
    <property type="match status" value="1"/>
</dbReference>
<sequence length="190" mass="20374">MSELSDEALAAAAQGGDAAASEQLLRRYKNSVRGVARSFFLEGGDAEDLVQEGMIGLYRAVTDFRSGGMSFKNFAYLCIRRSIVSAVRAAARKKHSPLNKGVPLPETDEAGGADPEEIVIGSEEASEFFELLQRELTPAEYGALTAYMEGLSMGEIAEQQGVSPKSAENAVQRAKNKVARHFGIARGKGE</sequence>
<dbReference type="GO" id="GO:0006352">
    <property type="term" value="P:DNA-templated transcription initiation"/>
    <property type="evidence" value="ECO:0007669"/>
    <property type="project" value="InterPro"/>
</dbReference>
<comment type="similarity">
    <text evidence="1">Belongs to the sigma-70 factor family.</text>
</comment>
<dbReference type="SUPFAM" id="SSF46894">
    <property type="entry name" value="C-terminal effector domain of the bipartite response regulators"/>
    <property type="match status" value="1"/>
</dbReference>
<gene>
    <name evidence="9" type="ORF">H9851_06745</name>
</gene>
<evidence type="ECO:0000256" key="5">
    <source>
        <dbReference type="ARBA" id="ARBA00023125"/>
    </source>
</evidence>
<protein>
    <recommendedName>
        <fullName evidence="2">RNA polymerase sigma factor SigS</fullName>
    </recommendedName>
</protein>
<evidence type="ECO:0000313" key="9">
    <source>
        <dbReference type="EMBL" id="HIX50955.1"/>
    </source>
</evidence>
<keyword evidence="5" id="KW-0238">DNA-binding</keyword>
<dbReference type="Pfam" id="PF08281">
    <property type="entry name" value="Sigma70_r4_2"/>
    <property type="match status" value="1"/>
</dbReference>
<dbReference type="GO" id="GO:0016987">
    <property type="term" value="F:sigma factor activity"/>
    <property type="evidence" value="ECO:0007669"/>
    <property type="project" value="UniProtKB-KW"/>
</dbReference>
<organism evidence="9 10">
    <name type="scientific">Candidatus Borkfalkia faecavium</name>
    <dbReference type="NCBI Taxonomy" id="2838508"/>
    <lineage>
        <taxon>Bacteria</taxon>
        <taxon>Bacillati</taxon>
        <taxon>Bacillota</taxon>
        <taxon>Clostridia</taxon>
        <taxon>Christensenellales</taxon>
        <taxon>Christensenellaceae</taxon>
        <taxon>Candidatus Borkfalkia</taxon>
    </lineage>
</organism>
<accession>A0A9D1W297</accession>
<dbReference type="PIRSF" id="PIRSF002939">
    <property type="entry name" value="RNA_polymerase_sigma-H_factor"/>
    <property type="match status" value="1"/>
</dbReference>
<keyword evidence="3" id="KW-0805">Transcription regulation</keyword>
<dbReference type="InterPro" id="IPR007627">
    <property type="entry name" value="RNA_pol_sigma70_r2"/>
</dbReference>
<reference evidence="9" key="1">
    <citation type="journal article" date="2021" name="PeerJ">
        <title>Extensive microbial diversity within the chicken gut microbiome revealed by metagenomics and culture.</title>
        <authorList>
            <person name="Gilroy R."/>
            <person name="Ravi A."/>
            <person name="Getino M."/>
            <person name="Pursley I."/>
            <person name="Horton D.L."/>
            <person name="Alikhan N.F."/>
            <person name="Baker D."/>
            <person name="Gharbi K."/>
            <person name="Hall N."/>
            <person name="Watson M."/>
            <person name="Adriaenssens E.M."/>
            <person name="Foster-Nyarko E."/>
            <person name="Jarju S."/>
            <person name="Secka A."/>
            <person name="Antonio M."/>
            <person name="Oren A."/>
            <person name="Chaudhuri R.R."/>
            <person name="La Ragione R."/>
            <person name="Hildebrand F."/>
            <person name="Pallen M.J."/>
        </authorList>
    </citation>
    <scope>NUCLEOTIDE SEQUENCE</scope>
    <source>
        <strain evidence="9">2189</strain>
    </source>
</reference>
<dbReference type="InterPro" id="IPR039425">
    <property type="entry name" value="RNA_pol_sigma-70-like"/>
</dbReference>
<evidence type="ECO:0000256" key="1">
    <source>
        <dbReference type="ARBA" id="ARBA00007788"/>
    </source>
</evidence>
<dbReference type="InterPro" id="IPR013249">
    <property type="entry name" value="RNA_pol_sigma70_r4_t2"/>
</dbReference>
<dbReference type="InterPro" id="IPR036388">
    <property type="entry name" value="WH-like_DNA-bd_sf"/>
</dbReference>
<dbReference type="InterPro" id="IPR013325">
    <property type="entry name" value="RNA_pol_sigma_r2"/>
</dbReference>
<keyword evidence="6" id="KW-0804">Transcription</keyword>
<dbReference type="GO" id="GO:0003677">
    <property type="term" value="F:DNA binding"/>
    <property type="evidence" value="ECO:0007669"/>
    <property type="project" value="UniProtKB-KW"/>
</dbReference>
<evidence type="ECO:0000256" key="4">
    <source>
        <dbReference type="ARBA" id="ARBA00023082"/>
    </source>
</evidence>
<dbReference type="Pfam" id="PF04542">
    <property type="entry name" value="Sigma70_r2"/>
    <property type="match status" value="1"/>
</dbReference>
<dbReference type="SUPFAM" id="SSF88946">
    <property type="entry name" value="Sigma2 domain of RNA polymerase sigma factors"/>
    <property type="match status" value="1"/>
</dbReference>
<dbReference type="PANTHER" id="PTHR43133">
    <property type="entry name" value="RNA POLYMERASE ECF-TYPE SIGMA FACTO"/>
    <property type="match status" value="1"/>
</dbReference>
<dbReference type="InterPro" id="IPR016371">
    <property type="entry name" value="RNA_pol_sigma-H_factor"/>
</dbReference>
<dbReference type="AlphaFoldDB" id="A0A9D1W297"/>
<dbReference type="PANTHER" id="PTHR43133:SF8">
    <property type="entry name" value="RNA POLYMERASE SIGMA FACTOR HI_1459-RELATED"/>
    <property type="match status" value="1"/>
</dbReference>
<dbReference type="EMBL" id="DXEW01000032">
    <property type="protein sequence ID" value="HIX50955.1"/>
    <property type="molecule type" value="Genomic_DNA"/>
</dbReference>
<evidence type="ECO:0000256" key="6">
    <source>
        <dbReference type="ARBA" id="ARBA00023163"/>
    </source>
</evidence>
<evidence type="ECO:0000313" key="10">
    <source>
        <dbReference type="Proteomes" id="UP000886847"/>
    </source>
</evidence>
<proteinExistence type="inferred from homology"/>
<keyword evidence="4" id="KW-0731">Sigma factor</keyword>
<comment type="function">
    <text evidence="7">Sigma factors are initiation factors that promote the attachment of RNA polymerase to specific initiation sites and are then released. Sigma-S contributes to the protection against external stress, thus playing a role in cellular fitness and survival.</text>
</comment>
<reference evidence="9" key="2">
    <citation type="submission" date="2021-04" db="EMBL/GenBank/DDBJ databases">
        <authorList>
            <person name="Gilroy R."/>
        </authorList>
    </citation>
    <scope>NUCLEOTIDE SEQUENCE</scope>
    <source>
        <strain evidence="9">2189</strain>
    </source>
</reference>
<evidence type="ECO:0000259" key="8">
    <source>
        <dbReference type="PROSITE" id="PS00715"/>
    </source>
</evidence>
<comment type="caution">
    <text evidence="9">The sequence shown here is derived from an EMBL/GenBank/DDBJ whole genome shotgun (WGS) entry which is preliminary data.</text>
</comment>
<dbReference type="Proteomes" id="UP000886847">
    <property type="component" value="Unassembled WGS sequence"/>
</dbReference>
<dbReference type="PROSITE" id="PS00715">
    <property type="entry name" value="SIGMA70_1"/>
    <property type="match status" value="1"/>
</dbReference>
<dbReference type="Gene3D" id="1.10.1740.10">
    <property type="match status" value="1"/>
</dbReference>
<evidence type="ECO:0000256" key="3">
    <source>
        <dbReference type="ARBA" id="ARBA00023015"/>
    </source>
</evidence>
<evidence type="ECO:0000256" key="2">
    <source>
        <dbReference type="ARBA" id="ARBA00021245"/>
    </source>
</evidence>